<organism evidence="1 2">
    <name type="scientific">Araneus ventricosus</name>
    <name type="common">Orbweaver spider</name>
    <name type="synonym">Epeira ventricosa</name>
    <dbReference type="NCBI Taxonomy" id="182803"/>
    <lineage>
        <taxon>Eukaryota</taxon>
        <taxon>Metazoa</taxon>
        <taxon>Ecdysozoa</taxon>
        <taxon>Arthropoda</taxon>
        <taxon>Chelicerata</taxon>
        <taxon>Arachnida</taxon>
        <taxon>Araneae</taxon>
        <taxon>Araneomorphae</taxon>
        <taxon>Entelegynae</taxon>
        <taxon>Araneoidea</taxon>
        <taxon>Araneidae</taxon>
        <taxon>Araneus</taxon>
    </lineage>
</organism>
<dbReference type="EMBL" id="BGPR01089148">
    <property type="protein sequence ID" value="GBM14189.1"/>
    <property type="molecule type" value="Genomic_DNA"/>
</dbReference>
<protein>
    <submittedName>
        <fullName evidence="1">Uncharacterized protein</fullName>
    </submittedName>
</protein>
<keyword evidence="2" id="KW-1185">Reference proteome</keyword>
<evidence type="ECO:0000313" key="2">
    <source>
        <dbReference type="Proteomes" id="UP000499080"/>
    </source>
</evidence>
<proteinExistence type="predicted"/>
<feature type="non-terminal residue" evidence="1">
    <location>
        <position position="1"/>
    </location>
</feature>
<evidence type="ECO:0000313" key="1">
    <source>
        <dbReference type="EMBL" id="GBM14189.1"/>
    </source>
</evidence>
<dbReference type="AlphaFoldDB" id="A0A4Y2DD72"/>
<name>A0A4Y2DD72_ARAVE</name>
<accession>A0A4Y2DD72</accession>
<dbReference type="Proteomes" id="UP000499080">
    <property type="component" value="Unassembled WGS sequence"/>
</dbReference>
<comment type="caution">
    <text evidence="1">The sequence shown here is derived from an EMBL/GenBank/DDBJ whole genome shotgun (WGS) entry which is preliminary data.</text>
</comment>
<sequence>AKEKLIKLIFTQTKYIFNYGIGNRPVCLQPVQDPEDCIGQTCSGHIKSLKFSRKEKTYSSWPSLFLSCFSCSCH</sequence>
<reference evidence="1 2" key="1">
    <citation type="journal article" date="2019" name="Sci. Rep.">
        <title>Orb-weaving spider Araneus ventricosus genome elucidates the spidroin gene catalogue.</title>
        <authorList>
            <person name="Kono N."/>
            <person name="Nakamura H."/>
            <person name="Ohtoshi R."/>
            <person name="Moran D.A.P."/>
            <person name="Shinohara A."/>
            <person name="Yoshida Y."/>
            <person name="Fujiwara M."/>
            <person name="Mori M."/>
            <person name="Tomita M."/>
            <person name="Arakawa K."/>
        </authorList>
    </citation>
    <scope>NUCLEOTIDE SEQUENCE [LARGE SCALE GENOMIC DNA]</scope>
</reference>
<gene>
    <name evidence="1" type="ORF">AVEN_94658_1</name>
</gene>